<dbReference type="InterPro" id="IPR041921">
    <property type="entry name" value="NuoE_N"/>
</dbReference>
<organism evidence="7">
    <name type="scientific">hydrothermal vent metagenome</name>
    <dbReference type="NCBI Taxonomy" id="652676"/>
    <lineage>
        <taxon>unclassified sequences</taxon>
        <taxon>metagenomes</taxon>
        <taxon>ecological metagenomes</taxon>
    </lineage>
</organism>
<evidence type="ECO:0000256" key="4">
    <source>
        <dbReference type="ARBA" id="ARBA00023004"/>
    </source>
</evidence>
<evidence type="ECO:0000256" key="6">
    <source>
        <dbReference type="ARBA" id="ARBA00034078"/>
    </source>
</evidence>
<dbReference type="PANTHER" id="PTHR10371">
    <property type="entry name" value="NADH DEHYDROGENASE UBIQUINONE FLAVOPROTEIN 2, MITOCHONDRIAL"/>
    <property type="match status" value="1"/>
</dbReference>
<dbReference type="Pfam" id="PF01257">
    <property type="entry name" value="2Fe-2S_thioredx"/>
    <property type="match status" value="1"/>
</dbReference>
<dbReference type="InterPro" id="IPR036249">
    <property type="entry name" value="Thioredoxin-like_sf"/>
</dbReference>
<keyword evidence="7" id="KW-0560">Oxidoreductase</keyword>
<keyword evidence="3" id="KW-0479">Metal-binding</keyword>
<evidence type="ECO:0000256" key="3">
    <source>
        <dbReference type="ARBA" id="ARBA00022723"/>
    </source>
</evidence>
<dbReference type="Gene3D" id="1.10.10.1590">
    <property type="entry name" value="NADH-quinone oxidoreductase subunit E"/>
    <property type="match status" value="1"/>
</dbReference>
<gene>
    <name evidence="7" type="ORF">MNBD_GAMMA01-376</name>
</gene>
<dbReference type="NCBIfam" id="TIGR01958">
    <property type="entry name" value="nuoE_fam"/>
    <property type="match status" value="1"/>
</dbReference>
<comment type="similarity">
    <text evidence="1">Belongs to the complex I 24 kDa subunit family.</text>
</comment>
<name>A0A3B0V847_9ZZZZ</name>
<keyword evidence="2" id="KW-0001">2Fe-2S</keyword>
<comment type="cofactor">
    <cofactor evidence="6">
        <name>[2Fe-2S] cluster</name>
        <dbReference type="ChEBI" id="CHEBI:190135"/>
    </cofactor>
</comment>
<proteinExistence type="inferred from homology"/>
<dbReference type="EC" id="1.6.5.3" evidence="7"/>
<keyword evidence="5" id="KW-0411">Iron-sulfur</keyword>
<dbReference type="SUPFAM" id="SSF52833">
    <property type="entry name" value="Thioredoxin-like"/>
    <property type="match status" value="1"/>
</dbReference>
<reference evidence="7" key="1">
    <citation type="submission" date="2018-06" db="EMBL/GenBank/DDBJ databases">
        <authorList>
            <person name="Zhirakovskaya E."/>
        </authorList>
    </citation>
    <scope>NUCLEOTIDE SEQUENCE</scope>
</reference>
<evidence type="ECO:0000256" key="5">
    <source>
        <dbReference type="ARBA" id="ARBA00023014"/>
    </source>
</evidence>
<dbReference type="AlphaFoldDB" id="A0A3B0V847"/>
<dbReference type="Gene3D" id="3.40.30.10">
    <property type="entry name" value="Glutaredoxin"/>
    <property type="match status" value="1"/>
</dbReference>
<dbReference type="CDD" id="cd03064">
    <property type="entry name" value="TRX_Fd_NuoE"/>
    <property type="match status" value="1"/>
</dbReference>
<evidence type="ECO:0000256" key="1">
    <source>
        <dbReference type="ARBA" id="ARBA00010643"/>
    </source>
</evidence>
<dbReference type="InterPro" id="IPR042128">
    <property type="entry name" value="NuoE_dom"/>
</dbReference>
<dbReference type="PANTHER" id="PTHR10371:SF3">
    <property type="entry name" value="NADH DEHYDROGENASE [UBIQUINONE] FLAVOPROTEIN 2, MITOCHONDRIAL"/>
    <property type="match status" value="1"/>
</dbReference>
<keyword evidence="4" id="KW-0408">Iron</keyword>
<dbReference type="GO" id="GO:0046872">
    <property type="term" value="F:metal ion binding"/>
    <property type="evidence" value="ECO:0007669"/>
    <property type="project" value="UniProtKB-KW"/>
</dbReference>
<evidence type="ECO:0000256" key="2">
    <source>
        <dbReference type="ARBA" id="ARBA00022714"/>
    </source>
</evidence>
<dbReference type="FunFam" id="1.10.10.1590:FF:000001">
    <property type="entry name" value="NADH-quinone oxidoreductase subunit E"/>
    <property type="match status" value="1"/>
</dbReference>
<accession>A0A3B0V847</accession>
<dbReference type="EMBL" id="UOEW01000157">
    <property type="protein sequence ID" value="VAW37030.1"/>
    <property type="molecule type" value="Genomic_DNA"/>
</dbReference>
<dbReference type="InterPro" id="IPR002023">
    <property type="entry name" value="NuoE-like"/>
</dbReference>
<dbReference type="PIRSF" id="PIRSF000216">
    <property type="entry name" value="NADH_DH_24kDa"/>
    <property type="match status" value="1"/>
</dbReference>
<dbReference type="NCBIfam" id="NF005725">
    <property type="entry name" value="PRK07539.1-5"/>
    <property type="match status" value="1"/>
</dbReference>
<dbReference type="GO" id="GO:0051537">
    <property type="term" value="F:2 iron, 2 sulfur cluster binding"/>
    <property type="evidence" value="ECO:0007669"/>
    <property type="project" value="UniProtKB-KW"/>
</dbReference>
<sequence length="178" mass="19827">MYQVNPQDNDKTLANELLSTKTKAIMDNWLAKYPIDQRRSALIGSLHAAQEQNEGWLSEEIMQAVAQYLEIPAIWAYEAASFYSMFFTEPCGKHKVAICTNISCMLNGAEAIVAHAEQKLGIKLGETTKDGRITLVQEEECVAACVGAPVLLIDGHYHENLTKEKVDKLLSKLEEQAQ</sequence>
<keyword evidence="7" id="KW-0830">Ubiquinone</keyword>
<protein>
    <submittedName>
        <fullName evidence="7">NADH-ubiquinone oxidoreductase chain E</fullName>
        <ecNumber evidence="7">1.6.5.3</ecNumber>
    </submittedName>
</protein>
<evidence type="ECO:0000313" key="7">
    <source>
        <dbReference type="EMBL" id="VAW37030.1"/>
    </source>
</evidence>
<dbReference type="GO" id="GO:0003954">
    <property type="term" value="F:NADH dehydrogenase activity"/>
    <property type="evidence" value="ECO:0007669"/>
    <property type="project" value="TreeGrafter"/>
</dbReference>